<dbReference type="EMBL" id="JACIDG010000018">
    <property type="protein sequence ID" value="MBB3918431.1"/>
    <property type="molecule type" value="Genomic_DNA"/>
</dbReference>
<evidence type="ECO:0000313" key="4">
    <source>
        <dbReference type="Proteomes" id="UP000272004"/>
    </source>
</evidence>
<gene>
    <name evidence="3" type="ORF">EFB14_27480</name>
    <name evidence="2" type="ORF">GGQ65_005769</name>
</gene>
<evidence type="ECO:0000313" key="3">
    <source>
        <dbReference type="EMBL" id="RUM08495.1"/>
    </source>
</evidence>
<feature type="region of interest" description="Disordered" evidence="1">
    <location>
        <begin position="108"/>
        <end position="143"/>
    </location>
</feature>
<feature type="region of interest" description="Disordered" evidence="1">
    <location>
        <begin position="40"/>
        <end position="64"/>
    </location>
</feature>
<dbReference type="Proteomes" id="UP000545490">
    <property type="component" value="Unassembled WGS sequence"/>
</dbReference>
<evidence type="ECO:0000313" key="2">
    <source>
        <dbReference type="EMBL" id="MBB3918431.1"/>
    </source>
</evidence>
<keyword evidence="4" id="KW-1185">Reference proteome</keyword>
<dbReference type="EMBL" id="RJJU01000018">
    <property type="protein sequence ID" value="RUM08495.1"/>
    <property type="molecule type" value="Genomic_DNA"/>
</dbReference>
<comment type="caution">
    <text evidence="2">The sequence shown here is derived from an EMBL/GenBank/DDBJ whole genome shotgun (WGS) entry which is preliminary data.</text>
</comment>
<dbReference type="RefSeq" id="WP_126829633.1">
    <property type="nucleotide sequence ID" value="NZ_JACIDG010000018.1"/>
</dbReference>
<name>A0A7W6BB41_9HYPH</name>
<protein>
    <submittedName>
        <fullName evidence="2">Uncharacterized protein</fullName>
    </submittedName>
</protein>
<evidence type="ECO:0000256" key="1">
    <source>
        <dbReference type="SAM" id="MobiDB-lite"/>
    </source>
</evidence>
<organism evidence="2 5">
    <name type="scientific">Rhizobium fabae</name>
    <dbReference type="NCBI Taxonomy" id="573179"/>
    <lineage>
        <taxon>Bacteria</taxon>
        <taxon>Pseudomonadati</taxon>
        <taxon>Pseudomonadota</taxon>
        <taxon>Alphaproteobacteria</taxon>
        <taxon>Hyphomicrobiales</taxon>
        <taxon>Rhizobiaceae</taxon>
        <taxon>Rhizobium/Agrobacterium group</taxon>
        <taxon>Rhizobium</taxon>
    </lineage>
</organism>
<reference evidence="3 4" key="1">
    <citation type="submission" date="2018-11" db="EMBL/GenBank/DDBJ databases">
        <authorList>
            <person name="Huo Y."/>
        </authorList>
    </citation>
    <scope>NUCLEOTIDE SEQUENCE [LARGE SCALE GENOMIC DNA]</scope>
    <source>
        <strain evidence="3 4">CCBAU 33202</strain>
    </source>
</reference>
<evidence type="ECO:0000313" key="5">
    <source>
        <dbReference type="Proteomes" id="UP000545490"/>
    </source>
</evidence>
<accession>A0A7W6BB41</accession>
<dbReference type="Proteomes" id="UP000272004">
    <property type="component" value="Unassembled WGS sequence"/>
</dbReference>
<proteinExistence type="predicted"/>
<reference evidence="2 5" key="2">
    <citation type="submission" date="2020-08" db="EMBL/GenBank/DDBJ databases">
        <title>Genomic Encyclopedia of Type Strains, Phase IV (KMG-IV): sequencing the most valuable type-strain genomes for metagenomic binning, comparative biology and taxonomic classification.</title>
        <authorList>
            <person name="Goeker M."/>
        </authorList>
    </citation>
    <scope>NUCLEOTIDE SEQUENCE [LARGE SCALE GENOMIC DNA]</scope>
    <source>
        <strain evidence="2 5">DSM 19331</strain>
    </source>
</reference>
<sequence>MVTVTANERGYFDGELREIGASFVVPDALWNDEERRPKWASLSRGGAGGARIVRPKTGETDGAAEIPEDWQSLTAAERKALARAISGEPAPNARDADGVIAAEIERRAAEAGSGDNVSTRMPGNGLQEALGLLPPDWVAPSAS</sequence>
<dbReference type="AlphaFoldDB" id="A0A7W6BB41"/>